<keyword evidence="2" id="KW-0813">Transport</keyword>
<dbReference type="RefSeq" id="WP_120033156.1">
    <property type="nucleotide sequence ID" value="NZ_QVMU01000017.1"/>
</dbReference>
<dbReference type="InterPro" id="IPR036259">
    <property type="entry name" value="MFS_trans_sf"/>
</dbReference>
<protein>
    <submittedName>
        <fullName evidence="9">MFS transporter</fullName>
    </submittedName>
</protein>
<feature type="transmembrane region" description="Helical" evidence="7">
    <location>
        <begin position="429"/>
        <end position="451"/>
    </location>
</feature>
<keyword evidence="3 7" id="KW-0812">Transmembrane</keyword>
<evidence type="ECO:0000256" key="1">
    <source>
        <dbReference type="ARBA" id="ARBA00004141"/>
    </source>
</evidence>
<dbReference type="GO" id="GO:0022857">
    <property type="term" value="F:transmembrane transporter activity"/>
    <property type="evidence" value="ECO:0007669"/>
    <property type="project" value="InterPro"/>
</dbReference>
<evidence type="ECO:0000256" key="4">
    <source>
        <dbReference type="ARBA" id="ARBA00022989"/>
    </source>
</evidence>
<dbReference type="SUPFAM" id="SSF103473">
    <property type="entry name" value="MFS general substrate transporter"/>
    <property type="match status" value="1"/>
</dbReference>
<organism evidence="9 10">
    <name type="scientific">Vibrio sinensis</name>
    <dbReference type="NCBI Taxonomy" id="2302434"/>
    <lineage>
        <taxon>Bacteria</taxon>
        <taxon>Pseudomonadati</taxon>
        <taxon>Pseudomonadota</taxon>
        <taxon>Gammaproteobacteria</taxon>
        <taxon>Vibrionales</taxon>
        <taxon>Vibrionaceae</taxon>
        <taxon>Vibrio</taxon>
    </lineage>
</organism>
<dbReference type="PANTHER" id="PTHR23505:SF79">
    <property type="entry name" value="PROTEIN SPINSTER"/>
    <property type="match status" value="1"/>
</dbReference>
<dbReference type="PROSITE" id="PS50850">
    <property type="entry name" value="MFS"/>
    <property type="match status" value="1"/>
</dbReference>
<evidence type="ECO:0000256" key="7">
    <source>
        <dbReference type="SAM" id="Phobius"/>
    </source>
</evidence>
<dbReference type="Proteomes" id="UP000273252">
    <property type="component" value="Unassembled WGS sequence"/>
</dbReference>
<comment type="caution">
    <text evidence="9">The sequence shown here is derived from an EMBL/GenBank/DDBJ whole genome shotgun (WGS) entry which is preliminary data.</text>
</comment>
<dbReference type="InterPro" id="IPR020846">
    <property type="entry name" value="MFS_dom"/>
</dbReference>
<feature type="transmembrane region" description="Helical" evidence="7">
    <location>
        <begin position="352"/>
        <end position="374"/>
    </location>
</feature>
<evidence type="ECO:0000256" key="2">
    <source>
        <dbReference type="ARBA" id="ARBA00022448"/>
    </source>
</evidence>
<feature type="transmembrane region" description="Helical" evidence="7">
    <location>
        <begin position="142"/>
        <end position="164"/>
    </location>
</feature>
<name>A0A3A6QBZ2_9VIBR</name>
<dbReference type="CDD" id="cd17328">
    <property type="entry name" value="MFS_spinster_like"/>
    <property type="match status" value="1"/>
</dbReference>
<feature type="region of interest" description="Disordered" evidence="6">
    <location>
        <begin position="202"/>
        <end position="230"/>
    </location>
</feature>
<keyword evidence="10" id="KW-1185">Reference proteome</keyword>
<dbReference type="InterPro" id="IPR011701">
    <property type="entry name" value="MFS"/>
</dbReference>
<feature type="transmembrane region" description="Helical" evidence="7">
    <location>
        <begin position="285"/>
        <end position="312"/>
    </location>
</feature>
<evidence type="ECO:0000256" key="5">
    <source>
        <dbReference type="ARBA" id="ARBA00023136"/>
    </source>
</evidence>
<feature type="transmembrane region" description="Helical" evidence="7">
    <location>
        <begin position="395"/>
        <end position="417"/>
    </location>
</feature>
<dbReference type="GO" id="GO:0016020">
    <property type="term" value="C:membrane"/>
    <property type="evidence" value="ECO:0007669"/>
    <property type="project" value="UniProtKB-SubCell"/>
</dbReference>
<proteinExistence type="predicted"/>
<accession>A0A3A6QBZ2</accession>
<dbReference type="EMBL" id="QVMU01000017">
    <property type="protein sequence ID" value="RJX68904.1"/>
    <property type="molecule type" value="Genomic_DNA"/>
</dbReference>
<evidence type="ECO:0000259" key="8">
    <source>
        <dbReference type="PROSITE" id="PS50850"/>
    </source>
</evidence>
<dbReference type="OrthoDB" id="6057322at2"/>
<gene>
    <name evidence="9" type="ORF">DZ860_15785</name>
</gene>
<feature type="compositionally biased region" description="Basic and acidic residues" evidence="6">
    <location>
        <begin position="213"/>
        <end position="230"/>
    </location>
</feature>
<feature type="compositionally biased region" description="Polar residues" evidence="6">
    <location>
        <begin position="202"/>
        <end position="212"/>
    </location>
</feature>
<keyword evidence="5 7" id="KW-0472">Membrane</keyword>
<evidence type="ECO:0000313" key="9">
    <source>
        <dbReference type="EMBL" id="RJX68904.1"/>
    </source>
</evidence>
<keyword evidence="4 7" id="KW-1133">Transmembrane helix</keyword>
<dbReference type="Pfam" id="PF07690">
    <property type="entry name" value="MFS_1"/>
    <property type="match status" value="1"/>
</dbReference>
<evidence type="ECO:0000313" key="10">
    <source>
        <dbReference type="Proteomes" id="UP000273252"/>
    </source>
</evidence>
<feature type="transmembrane region" description="Helical" evidence="7">
    <location>
        <begin position="170"/>
        <end position="191"/>
    </location>
</feature>
<sequence>MDPSPQNAVNWRTHTTLLLLALIYVFSYIDRNVIAILIEPIKQEFGATDTMMGLLSGLAFATVYSLLSLPLGHLADKGVNRRNMVAVCCALWSVATVLCGAVQSFWMALLARMGVAVGEAGGMAPSISMLSELYPKNRRSLVISIFMMGPHLGLLLAMMVGGWVAQEYGWRSVFMLFGAPGIILAVLLYFFGIEPVRESSAQKSTAHANNNAGEKDSTNEKNCVAEEKQAEPEAKPNVSLFSQLSSIIKVPSFIWLGLGCALAGTAGYGYVIWAPTYLVRTQDMSLAQAGLLFGIASGVSACLGSVFSGVLCDRLVQRHFRWQIIIPMLGILLSFPAGIGLILWPSDMNMELLGYSLSPSFVFIALFAFFNSWWPSLSYAAVSQVVNSSQRASAAALLNLFLTLFGAGLGPLITGGLSDYFGDNGLADALLVTFSLFLISALFYLFASFVYKINDTDDLAQEDDTTSTSNVIDTQKNLTESKYQQGENHG</sequence>
<feature type="transmembrane region" description="Helical" evidence="7">
    <location>
        <begin position="109"/>
        <end position="130"/>
    </location>
</feature>
<feature type="transmembrane region" description="Helical" evidence="7">
    <location>
        <begin position="50"/>
        <end position="72"/>
    </location>
</feature>
<feature type="transmembrane region" description="Helical" evidence="7">
    <location>
        <begin position="17"/>
        <end position="38"/>
    </location>
</feature>
<feature type="domain" description="Major facilitator superfamily (MFS) profile" evidence="8">
    <location>
        <begin position="16"/>
        <end position="452"/>
    </location>
</feature>
<reference evidence="9 10" key="1">
    <citation type="submission" date="2018-08" db="EMBL/GenBank/DDBJ databases">
        <title>Vibrio isolated from the Eastern China Marginal Seas.</title>
        <authorList>
            <person name="Li Y."/>
        </authorList>
    </citation>
    <scope>NUCLEOTIDE SEQUENCE [LARGE SCALE GENOMIC DNA]</scope>
    <source>
        <strain evidence="9 10">BEI233</strain>
    </source>
</reference>
<feature type="transmembrane region" description="Helical" evidence="7">
    <location>
        <begin position="253"/>
        <end position="273"/>
    </location>
</feature>
<evidence type="ECO:0000256" key="6">
    <source>
        <dbReference type="SAM" id="MobiDB-lite"/>
    </source>
</evidence>
<dbReference type="InterPro" id="IPR044770">
    <property type="entry name" value="MFS_spinster-like"/>
</dbReference>
<feature type="transmembrane region" description="Helical" evidence="7">
    <location>
        <begin position="84"/>
        <end position="103"/>
    </location>
</feature>
<evidence type="ECO:0000256" key="3">
    <source>
        <dbReference type="ARBA" id="ARBA00022692"/>
    </source>
</evidence>
<feature type="transmembrane region" description="Helical" evidence="7">
    <location>
        <begin position="324"/>
        <end position="346"/>
    </location>
</feature>
<dbReference type="AlphaFoldDB" id="A0A3A6QBZ2"/>
<comment type="subcellular location">
    <subcellularLocation>
        <location evidence="1">Membrane</location>
        <topology evidence="1">Multi-pass membrane protein</topology>
    </subcellularLocation>
</comment>
<dbReference type="Gene3D" id="1.20.1250.20">
    <property type="entry name" value="MFS general substrate transporter like domains"/>
    <property type="match status" value="1"/>
</dbReference>
<dbReference type="PANTHER" id="PTHR23505">
    <property type="entry name" value="SPINSTER"/>
    <property type="match status" value="1"/>
</dbReference>